<keyword evidence="4" id="KW-0675">Receptor</keyword>
<accession>A0A1G5WRN9</accession>
<dbReference type="Gene3D" id="2.60.40.1930">
    <property type="match status" value="1"/>
</dbReference>
<dbReference type="InterPro" id="IPR012910">
    <property type="entry name" value="Plug_dom"/>
</dbReference>
<dbReference type="Gene3D" id="2.170.130.10">
    <property type="entry name" value="TonB-dependent receptor, plug domain"/>
    <property type="match status" value="1"/>
</dbReference>
<feature type="chain" id="PRO_5011522950" evidence="2">
    <location>
        <begin position="23"/>
        <end position="890"/>
    </location>
</feature>
<feature type="signal peptide" evidence="2">
    <location>
        <begin position="1"/>
        <end position="22"/>
    </location>
</feature>
<keyword evidence="1" id="KW-0813">Transport</keyword>
<keyword evidence="5" id="KW-1185">Reference proteome</keyword>
<keyword evidence="1" id="KW-0812">Transmembrane</keyword>
<dbReference type="AlphaFoldDB" id="A0A1G5WRN9"/>
<dbReference type="InterPro" id="IPR037066">
    <property type="entry name" value="Plug_dom_sf"/>
</dbReference>
<dbReference type="OrthoDB" id="679547at2"/>
<evidence type="ECO:0000256" key="1">
    <source>
        <dbReference type="PROSITE-ProRule" id="PRU01360"/>
    </source>
</evidence>
<keyword evidence="1" id="KW-0998">Cell outer membrane</keyword>
<evidence type="ECO:0000313" key="4">
    <source>
        <dbReference type="EMBL" id="SDA60346.1"/>
    </source>
</evidence>
<name>A0A1G5WRN9_9BACT</name>
<organism evidence="4 5">
    <name type="scientific">Algoriphagus alkaliphilus</name>
    <dbReference type="NCBI Taxonomy" id="279824"/>
    <lineage>
        <taxon>Bacteria</taxon>
        <taxon>Pseudomonadati</taxon>
        <taxon>Bacteroidota</taxon>
        <taxon>Cytophagia</taxon>
        <taxon>Cytophagales</taxon>
        <taxon>Cyclobacteriaceae</taxon>
        <taxon>Algoriphagus</taxon>
    </lineage>
</organism>
<keyword evidence="1" id="KW-0472">Membrane</keyword>
<dbReference type="Pfam" id="PF07715">
    <property type="entry name" value="Plug"/>
    <property type="match status" value="1"/>
</dbReference>
<evidence type="ECO:0000259" key="3">
    <source>
        <dbReference type="Pfam" id="PF07715"/>
    </source>
</evidence>
<dbReference type="Proteomes" id="UP000198756">
    <property type="component" value="Unassembled WGS sequence"/>
</dbReference>
<dbReference type="RefSeq" id="WP_092729077.1">
    <property type="nucleotide sequence ID" value="NZ_FMXE01000007.1"/>
</dbReference>
<feature type="domain" description="TonB-dependent receptor plug" evidence="3">
    <location>
        <begin position="694"/>
        <end position="788"/>
    </location>
</feature>
<dbReference type="SUPFAM" id="SSF56935">
    <property type="entry name" value="Porins"/>
    <property type="match status" value="1"/>
</dbReference>
<protein>
    <submittedName>
        <fullName evidence="4">TonB-dependent outer membrane receptor, SusC/RagA subfamily, signature region</fullName>
    </submittedName>
</protein>
<keyword evidence="1" id="KW-1134">Transmembrane beta strand</keyword>
<evidence type="ECO:0000313" key="5">
    <source>
        <dbReference type="Proteomes" id="UP000198756"/>
    </source>
</evidence>
<proteinExistence type="inferred from homology"/>
<gene>
    <name evidence="4" type="ORF">SAMN03080617_01240</name>
</gene>
<keyword evidence="2" id="KW-0732">Signal</keyword>
<dbReference type="PROSITE" id="PS52016">
    <property type="entry name" value="TONB_DEPENDENT_REC_3"/>
    <property type="match status" value="1"/>
</dbReference>
<sequence>MKIFFSKRLTAALFLIAIPSFGQESLPEKIQTYFQSIQREFPTEKSYLHLDKRTYTLGEDVWFSAYLLAGSNQIPSPLSRTLYVDIFDGEGLLLEQRKIRIENGLGAGDFKIPRFGKTGTYQIKAYTAWMRNFGEAYFLSSSFVVVDGAAGSFLPKVDFKEISATAGQVKYQVEIEAVSTSGNPLSNQTLELRALAGETQLHKQSLSLNTQGQASFSFSIPEMVNPSQSLELTYFENGDYPVTQTIRLPYALKLADIQFLPEGGHLVIGKKSNVAFRAIDPDGTPVDIRGEIEGQGFSSRFGGMGKLEFTPTKADNAANITNPKTGETRSVSLPKADSRGLVVQVVNNPSASFVTVFVQGEYEPNSLLLVSQTRGVINYMIQGVLANGVWGIRIPRENLITGINHITILSSDGKPLLERLIFVQKDDFLKLELTSSSPINPRGKIGLDLSSLFQNQPMEGSFSMAVTDADQVSDESDAFGSIFSSLLLTSDLRGKIHQPGHYFKNQEAETLELLDLVMLTHGWRRFSWDDVMAGKLPEIKNFIERGITIEGQVKEKTETKKGLGGGKVNAVLGDGVEIVSSEFGPNGRFIFAELDYQDSVTVTITAVDNRVKTFVYVSIIEPDAVFSKIEGEYPHQIVWPEGLAATFAERNLLQQMKDDQNILDLEGVTVEAKTIEREDEEIRKMYGTGDVTINPDKIPGTIAFTNVFQLIQGRVSGVQVFVSGLAVSVRIRGVGSANAGTDPLYLLDNAPVDAETLLQINPRDVSSIDVFKDPARAAIFGAQGANGVIAVYTKTGAGMNYKSVGGTLVTKYGGYASPREFYSPKYDVKTAENAITDSRATIYWNPSIKTDAAGKAKLEFYNTDVAKRQLIIVEGMDAEGRLGRVVKVIE</sequence>
<dbReference type="GO" id="GO:0009279">
    <property type="term" value="C:cell outer membrane"/>
    <property type="evidence" value="ECO:0007669"/>
    <property type="project" value="UniProtKB-SubCell"/>
</dbReference>
<evidence type="ECO:0000256" key="2">
    <source>
        <dbReference type="SAM" id="SignalP"/>
    </source>
</evidence>
<dbReference type="InterPro" id="IPR039426">
    <property type="entry name" value="TonB-dep_rcpt-like"/>
</dbReference>
<comment type="similarity">
    <text evidence="1">Belongs to the TonB-dependent receptor family.</text>
</comment>
<dbReference type="STRING" id="279824.SAMN03080617_01240"/>
<comment type="subcellular location">
    <subcellularLocation>
        <location evidence="1">Cell outer membrane</location>
        <topology evidence="1">Multi-pass membrane protein</topology>
    </subcellularLocation>
</comment>
<reference evidence="5" key="1">
    <citation type="submission" date="2016-10" db="EMBL/GenBank/DDBJ databases">
        <authorList>
            <person name="Varghese N."/>
            <person name="Submissions S."/>
        </authorList>
    </citation>
    <scope>NUCLEOTIDE SEQUENCE [LARGE SCALE GENOMIC DNA]</scope>
    <source>
        <strain evidence="5">DSM 22703</strain>
    </source>
</reference>
<dbReference type="EMBL" id="FMXE01000007">
    <property type="protein sequence ID" value="SDA60346.1"/>
    <property type="molecule type" value="Genomic_DNA"/>
</dbReference>